<dbReference type="Proteomes" id="UP000887574">
    <property type="component" value="Unplaced"/>
</dbReference>
<protein>
    <submittedName>
        <fullName evidence="3">Uncharacterized protein</fullName>
    </submittedName>
</protein>
<dbReference type="Pfam" id="PF04375">
    <property type="entry name" value="HemX"/>
    <property type="match status" value="1"/>
</dbReference>
<dbReference type="InterPro" id="IPR007470">
    <property type="entry name" value="HemX"/>
</dbReference>
<name>A0A915DT61_9BILA</name>
<accession>A0A915DT61</accession>
<sequence>MALLRCLAARRGRVAVGGWGAWQVRQLQGSEFDQGQHIERLTSAPGLQQREQQISAQLASLQPPANWKTAATGSAIAGRPAAPQSAPGNRARRKPQEWRLAEAEHLLRLATLRLSALQDITSAKAWSKVPTRSCASRATQVPLPLASN</sequence>
<proteinExistence type="predicted"/>
<dbReference type="AlphaFoldDB" id="A0A915DT61"/>
<reference evidence="3" key="1">
    <citation type="submission" date="2022-11" db="UniProtKB">
        <authorList>
            <consortium name="WormBaseParasite"/>
        </authorList>
    </citation>
    <scope>IDENTIFICATION</scope>
</reference>
<evidence type="ECO:0000313" key="3">
    <source>
        <dbReference type="WBParaSite" id="jg22898"/>
    </source>
</evidence>
<keyword evidence="2" id="KW-1185">Reference proteome</keyword>
<dbReference type="WBParaSite" id="jg22898">
    <property type="protein sequence ID" value="jg22898"/>
    <property type="gene ID" value="jg22898"/>
</dbReference>
<evidence type="ECO:0000256" key="1">
    <source>
        <dbReference type="SAM" id="MobiDB-lite"/>
    </source>
</evidence>
<feature type="region of interest" description="Disordered" evidence="1">
    <location>
        <begin position="72"/>
        <end position="96"/>
    </location>
</feature>
<organism evidence="2 3">
    <name type="scientific">Ditylenchus dipsaci</name>
    <dbReference type="NCBI Taxonomy" id="166011"/>
    <lineage>
        <taxon>Eukaryota</taxon>
        <taxon>Metazoa</taxon>
        <taxon>Ecdysozoa</taxon>
        <taxon>Nematoda</taxon>
        <taxon>Chromadorea</taxon>
        <taxon>Rhabditida</taxon>
        <taxon>Tylenchina</taxon>
        <taxon>Tylenchomorpha</taxon>
        <taxon>Sphaerularioidea</taxon>
        <taxon>Anguinidae</taxon>
        <taxon>Anguininae</taxon>
        <taxon>Ditylenchus</taxon>
    </lineage>
</organism>
<evidence type="ECO:0000313" key="2">
    <source>
        <dbReference type="Proteomes" id="UP000887574"/>
    </source>
</evidence>